<dbReference type="Proteomes" id="UP000198811">
    <property type="component" value="Unassembled WGS sequence"/>
</dbReference>
<evidence type="ECO:0000259" key="4">
    <source>
        <dbReference type="Pfam" id="PF01420"/>
    </source>
</evidence>
<protein>
    <submittedName>
        <fullName evidence="5">Type I restriction modification DNA specificity domain-containing protein</fullName>
    </submittedName>
</protein>
<name>A0ABY0QHL3_CLOCO</name>
<organism evidence="5 6">
    <name type="scientific">Clostridium cochlearium</name>
    <dbReference type="NCBI Taxonomy" id="1494"/>
    <lineage>
        <taxon>Bacteria</taxon>
        <taxon>Bacillati</taxon>
        <taxon>Bacillota</taxon>
        <taxon>Clostridia</taxon>
        <taxon>Eubacteriales</taxon>
        <taxon>Clostridiaceae</taxon>
        <taxon>Clostridium</taxon>
    </lineage>
</organism>
<comment type="similarity">
    <text evidence="1">Belongs to the type-I restriction system S methylase family.</text>
</comment>
<dbReference type="SUPFAM" id="SSF116734">
    <property type="entry name" value="DNA methylase specificity domain"/>
    <property type="match status" value="2"/>
</dbReference>
<dbReference type="Pfam" id="PF01420">
    <property type="entry name" value="Methylase_S"/>
    <property type="match status" value="2"/>
</dbReference>
<evidence type="ECO:0000256" key="1">
    <source>
        <dbReference type="ARBA" id="ARBA00010923"/>
    </source>
</evidence>
<dbReference type="InterPro" id="IPR000055">
    <property type="entry name" value="Restrct_endonuc_typeI_TRD"/>
</dbReference>
<dbReference type="EMBL" id="FNGL01000001">
    <property type="protein sequence ID" value="SDK80118.1"/>
    <property type="molecule type" value="Genomic_DNA"/>
</dbReference>
<feature type="domain" description="Type I restriction modification DNA specificity" evidence="4">
    <location>
        <begin position="187"/>
        <end position="343"/>
    </location>
</feature>
<sequence length="356" mass="41491">MSRLKLTDMKYGQFRISDIFEIENCKCSKVSELEKGNIPYVGATNRNNGVLSFVDAKIDLITKGNCIAFICDGEGSVGYSIYKGEDFVGSTTIKVGRNPKLNKYNGLFITTVADTVRGKYNFGYKRNETHLKAETLQLPIDLNGNPNWQFMEDYIKQEQKIQAQKIVNYYKQRIIEYCFELLDLEDVKWKEFKFEKIFKKIQRGKRLTKSNQIEGNTPYISSTAMNNGVDNFINNEDNVRKFKNCLTVANSGSVGACFYHHYEFVASDHVTSLKLNDEDNADKYIYIFISSIIKRLEEKYSFNREINDKRIRQEKIILPVDENGNPHWEYMRMFMKKIESEKISKVVEYLINTYIN</sequence>
<keyword evidence="6" id="KW-1185">Reference proteome</keyword>
<gene>
    <name evidence="5" type="ORF">SAMN05216497_1017</name>
</gene>
<evidence type="ECO:0000313" key="5">
    <source>
        <dbReference type="EMBL" id="SDK80118.1"/>
    </source>
</evidence>
<evidence type="ECO:0000256" key="2">
    <source>
        <dbReference type="ARBA" id="ARBA00022747"/>
    </source>
</evidence>
<keyword evidence="2" id="KW-0680">Restriction system</keyword>
<dbReference type="Gene3D" id="3.90.220.20">
    <property type="entry name" value="DNA methylase specificity domains"/>
    <property type="match status" value="2"/>
</dbReference>
<feature type="domain" description="Type I restriction modification DNA specificity" evidence="4">
    <location>
        <begin position="13"/>
        <end position="163"/>
    </location>
</feature>
<accession>A0ABY0QHL3</accession>
<comment type="caution">
    <text evidence="5">The sequence shown here is derived from an EMBL/GenBank/DDBJ whole genome shotgun (WGS) entry which is preliminary data.</text>
</comment>
<evidence type="ECO:0000256" key="3">
    <source>
        <dbReference type="ARBA" id="ARBA00023125"/>
    </source>
</evidence>
<proteinExistence type="inferred from homology"/>
<dbReference type="InterPro" id="IPR044946">
    <property type="entry name" value="Restrct_endonuc_typeI_TRD_sf"/>
</dbReference>
<dbReference type="RefSeq" id="WP_089862888.1">
    <property type="nucleotide sequence ID" value="NZ_FNGL01000001.1"/>
</dbReference>
<evidence type="ECO:0000313" key="6">
    <source>
        <dbReference type="Proteomes" id="UP000198811"/>
    </source>
</evidence>
<reference evidence="5 6" key="1">
    <citation type="submission" date="2016-10" db="EMBL/GenBank/DDBJ databases">
        <authorList>
            <person name="Varghese N."/>
            <person name="Submissions S."/>
        </authorList>
    </citation>
    <scope>NUCLEOTIDE SEQUENCE [LARGE SCALE GENOMIC DNA]</scope>
    <source>
        <strain evidence="5 6">NLAE-zl-C224</strain>
    </source>
</reference>
<keyword evidence="3" id="KW-0238">DNA-binding</keyword>